<dbReference type="AlphaFoldDB" id="A0A545T026"/>
<gene>
    <name evidence="2" type="ORF">FKG94_21360</name>
</gene>
<dbReference type="Gene3D" id="3.40.50.11590">
    <property type="match status" value="1"/>
</dbReference>
<accession>A0A545T026</accession>
<dbReference type="Pfam" id="PF04016">
    <property type="entry name" value="DUF364"/>
    <property type="match status" value="1"/>
</dbReference>
<sequence>MTANASASAESFKTVDQLIDCVLQRHFGIDPRELPVVGAFEIDQSTQFPGTEQKYRNYYLLLRVNAVFGGCCVEAEQLEQVAARELVGQSLAALLEDARLPVRVAALDAYLGVVLPHRDDHRARELELPYGTPFTRAVARDKAIVSLLAIEPDQAVGLIGVVNPIVQAIEARGARCLPCDFNMQRTAGGLVVQRDMRPVLEQADFIIATGMTLSNGSFDEILAAARRRNIPLVVYAQTGSAIVPRFLGQGVSAVSAEPFPYSQFSADPTAIYLYRAANP</sequence>
<name>A0A545T026_9GAMM</name>
<reference evidence="2 3" key="1">
    <citation type="submission" date="2019-06" db="EMBL/GenBank/DDBJ databases">
        <title>Whole genome sequence for Cellvibrionaceae sp. R142.</title>
        <authorList>
            <person name="Wang G."/>
        </authorList>
    </citation>
    <scope>NUCLEOTIDE SEQUENCE [LARGE SCALE GENOMIC DNA]</scope>
    <source>
        <strain evidence="2 3">R142</strain>
    </source>
</reference>
<keyword evidence="3" id="KW-1185">Reference proteome</keyword>
<dbReference type="RefSeq" id="WP_142928982.1">
    <property type="nucleotide sequence ID" value="NZ_ML660102.1"/>
</dbReference>
<feature type="domain" description="Putative heavy-metal chelation" evidence="1">
    <location>
        <begin position="146"/>
        <end position="230"/>
    </location>
</feature>
<dbReference type="OrthoDB" id="6017773at2"/>
<evidence type="ECO:0000313" key="3">
    <source>
        <dbReference type="Proteomes" id="UP000319732"/>
    </source>
</evidence>
<organism evidence="2 3">
    <name type="scientific">Exilibacterium tricleocarpae</name>
    <dbReference type="NCBI Taxonomy" id="2591008"/>
    <lineage>
        <taxon>Bacteria</taxon>
        <taxon>Pseudomonadati</taxon>
        <taxon>Pseudomonadota</taxon>
        <taxon>Gammaproteobacteria</taxon>
        <taxon>Cellvibrionales</taxon>
        <taxon>Cellvibrionaceae</taxon>
        <taxon>Exilibacterium</taxon>
    </lineage>
</organism>
<dbReference type="Proteomes" id="UP000319732">
    <property type="component" value="Unassembled WGS sequence"/>
</dbReference>
<protein>
    <recommendedName>
        <fullName evidence="1">Putative heavy-metal chelation domain-containing protein</fullName>
    </recommendedName>
</protein>
<evidence type="ECO:0000259" key="1">
    <source>
        <dbReference type="Pfam" id="PF04016"/>
    </source>
</evidence>
<dbReference type="SUPFAM" id="SSF159713">
    <property type="entry name" value="Dhaf3308-like"/>
    <property type="match status" value="1"/>
</dbReference>
<comment type="caution">
    <text evidence="2">The sequence shown here is derived from an EMBL/GenBank/DDBJ whole genome shotgun (WGS) entry which is preliminary data.</text>
</comment>
<proteinExistence type="predicted"/>
<evidence type="ECO:0000313" key="2">
    <source>
        <dbReference type="EMBL" id="TQV70572.1"/>
    </source>
</evidence>
<dbReference type="EMBL" id="VHSG01000024">
    <property type="protein sequence ID" value="TQV70572.1"/>
    <property type="molecule type" value="Genomic_DNA"/>
</dbReference>
<dbReference type="InterPro" id="IPR007161">
    <property type="entry name" value="DUF364"/>
</dbReference>